<reference evidence="6" key="1">
    <citation type="submission" date="2025-08" db="UniProtKB">
        <authorList>
            <consortium name="Ensembl"/>
        </authorList>
    </citation>
    <scope>IDENTIFICATION</scope>
</reference>
<evidence type="ECO:0000313" key="6">
    <source>
        <dbReference type="Ensembl" id="ENSEBUP00000004478.1"/>
    </source>
</evidence>
<dbReference type="InterPro" id="IPR004015">
    <property type="entry name" value="SKI-int_prot_SKIP_SNW-dom"/>
</dbReference>
<keyword evidence="3" id="KW-0175">Coiled coil</keyword>
<protein>
    <recommendedName>
        <fullName evidence="2">SNW domain-containing protein 1</fullName>
    </recommendedName>
</protein>
<keyword evidence="2" id="KW-0747">Spliceosome</keyword>
<feature type="region of interest" description="Disordered" evidence="4">
    <location>
        <begin position="1"/>
        <end position="24"/>
    </location>
</feature>
<dbReference type="Proteomes" id="UP000694388">
    <property type="component" value="Unplaced"/>
</dbReference>
<accession>A0A8C4PY91</accession>
<keyword evidence="7" id="KW-1185">Reference proteome</keyword>
<sequence length="538" mass="61362">MSALARLLPAPTQISQDQAESEERARVQRHASLVAARTEPPAYGHRQGWTPRAVEDFADGGAFPEIHVAQFPLDLGRKQKTSNALALQVDSEGRVKYDAIVRQGVSKDKVIYSRYTDLIPKEVLNDDAPDLQRPDEESVRELTEKTRMALEKQVAEKISAAMPVRAADKQAPAQYIRYTPAQQGIAYNSGAKQRVIRMVEMQKDPMEPARFKINKKIPRGPPSPPPPVMHSPTRKMTVKEQQEWKIPPCISNWKNAKGYTIPLDKRLAADGRGLQTVHINENFAKLAEALYIADRKAREAVEMRAQVERKMAQKEKEKKEEKLRELAQLARDKRAGIKAYGERAEDPDVAERDEIRLERHKERQHDRNIARAGPDKRSKLQRDQDRDISEQIALGQPNARLNNNEVQYDQRLFGQTRGMDSGFAGGEDDMYNVYDQPWRNTKEVGSSIYRPSKNVDKELYGDDLDTLVKTSRFVPDKEFDGADRRQRRDGPVQFERDEEDPFGLDKFLEEAKQHGGGKRASEGGRNKDHDDGKKRRKD</sequence>
<dbReference type="OMA" id="YGQRRGW"/>
<dbReference type="Pfam" id="PF02731">
    <property type="entry name" value="SKIP_SNW"/>
    <property type="match status" value="1"/>
</dbReference>
<evidence type="ECO:0000256" key="2">
    <source>
        <dbReference type="RuleBase" id="RU367140"/>
    </source>
</evidence>
<keyword evidence="2" id="KW-0539">Nucleus</keyword>
<feature type="region of interest" description="Disordered" evidence="4">
    <location>
        <begin position="213"/>
        <end position="232"/>
    </location>
</feature>
<dbReference type="GO" id="GO:0000398">
    <property type="term" value="P:mRNA splicing, via spliceosome"/>
    <property type="evidence" value="ECO:0007669"/>
    <property type="project" value="InterPro"/>
</dbReference>
<comment type="subcellular location">
    <subcellularLocation>
        <location evidence="2">Nucleus</location>
    </subcellularLocation>
</comment>
<dbReference type="Ensembl" id="ENSEBUT00000004916.1">
    <property type="protein sequence ID" value="ENSEBUP00000004478.1"/>
    <property type="gene ID" value="ENSEBUG00000003160.1"/>
</dbReference>
<evidence type="ECO:0000313" key="7">
    <source>
        <dbReference type="Proteomes" id="UP000694388"/>
    </source>
</evidence>
<dbReference type="GO" id="GO:0005681">
    <property type="term" value="C:spliceosomal complex"/>
    <property type="evidence" value="ECO:0007669"/>
    <property type="project" value="UniProtKB-UniRule"/>
</dbReference>
<keyword evidence="2" id="KW-0507">mRNA processing</keyword>
<evidence type="ECO:0000259" key="5">
    <source>
        <dbReference type="Pfam" id="PF02731"/>
    </source>
</evidence>
<proteinExistence type="inferred from homology"/>
<feature type="region of interest" description="Disordered" evidence="4">
    <location>
        <begin position="338"/>
        <end position="386"/>
    </location>
</feature>
<keyword evidence="2" id="KW-0508">mRNA splicing</keyword>
<dbReference type="GO" id="GO:0014029">
    <property type="term" value="P:neural crest formation"/>
    <property type="evidence" value="ECO:0007669"/>
    <property type="project" value="Ensembl"/>
</dbReference>
<comment type="function">
    <text evidence="2">Involved in pre-mRNA splicing.</text>
</comment>
<feature type="domain" description="SKI-interacting protein SKIP SNW" evidence="5">
    <location>
        <begin position="174"/>
        <end position="334"/>
    </location>
</feature>
<comment type="similarity">
    <text evidence="1 2">Belongs to the SNW family.</text>
</comment>
<dbReference type="GeneTree" id="ENSGT00390000010423"/>
<reference evidence="6" key="2">
    <citation type="submission" date="2025-09" db="UniProtKB">
        <authorList>
            <consortium name="Ensembl"/>
        </authorList>
    </citation>
    <scope>IDENTIFICATION</scope>
</reference>
<dbReference type="AlphaFoldDB" id="A0A8C4PY91"/>
<evidence type="ECO:0000256" key="4">
    <source>
        <dbReference type="SAM" id="MobiDB-lite"/>
    </source>
</evidence>
<evidence type="ECO:0000256" key="3">
    <source>
        <dbReference type="SAM" id="Coils"/>
    </source>
</evidence>
<organism evidence="6 7">
    <name type="scientific">Eptatretus burgeri</name>
    <name type="common">Inshore hagfish</name>
    <dbReference type="NCBI Taxonomy" id="7764"/>
    <lineage>
        <taxon>Eukaryota</taxon>
        <taxon>Metazoa</taxon>
        <taxon>Chordata</taxon>
        <taxon>Craniata</taxon>
        <taxon>Vertebrata</taxon>
        <taxon>Cyclostomata</taxon>
        <taxon>Myxini</taxon>
        <taxon>Myxiniformes</taxon>
        <taxon>Myxinidae</taxon>
        <taxon>Eptatretinae</taxon>
        <taxon>Eptatretus</taxon>
    </lineage>
</organism>
<feature type="region of interest" description="Disordered" evidence="4">
    <location>
        <begin position="473"/>
        <end position="538"/>
    </location>
</feature>
<evidence type="ECO:0000256" key="1">
    <source>
        <dbReference type="ARBA" id="ARBA00010197"/>
    </source>
</evidence>
<feature type="compositionally biased region" description="Pro residues" evidence="4">
    <location>
        <begin position="219"/>
        <end position="229"/>
    </location>
</feature>
<dbReference type="InterPro" id="IPR017862">
    <property type="entry name" value="SKI-int_prot_SKIP"/>
</dbReference>
<feature type="compositionally biased region" description="Basic and acidic residues" evidence="4">
    <location>
        <begin position="506"/>
        <end position="538"/>
    </location>
</feature>
<comment type="subunit">
    <text evidence="2">Identified in the spliceosome C complex.</text>
</comment>
<dbReference type="PANTHER" id="PTHR12096">
    <property type="entry name" value="NUCLEAR PROTEIN SKIP-RELATED"/>
    <property type="match status" value="1"/>
</dbReference>
<feature type="coiled-coil region" evidence="3">
    <location>
        <begin position="297"/>
        <end position="333"/>
    </location>
</feature>
<name>A0A8C4PY91_EPTBU</name>
<feature type="compositionally biased region" description="Basic and acidic residues" evidence="4">
    <location>
        <begin position="474"/>
        <end position="490"/>
    </location>
</feature>
<dbReference type="GO" id="GO:0030513">
    <property type="term" value="P:positive regulation of BMP signaling pathway"/>
    <property type="evidence" value="ECO:0007669"/>
    <property type="project" value="Ensembl"/>
</dbReference>